<gene>
    <name evidence="6" type="ORF">J2S63_000379</name>
</gene>
<feature type="domain" description="Aminomethyltransferase C-terminal" evidence="4">
    <location>
        <begin position="751"/>
        <end position="818"/>
    </location>
</feature>
<dbReference type="InterPro" id="IPR006222">
    <property type="entry name" value="GCVT_N"/>
</dbReference>
<dbReference type="Gene3D" id="3.30.70.1400">
    <property type="entry name" value="Aminomethyltransferase beta-barrel domains"/>
    <property type="match status" value="1"/>
</dbReference>
<dbReference type="Gene3D" id="3.30.9.10">
    <property type="entry name" value="D-Amino Acid Oxidase, subunit A, domain 2"/>
    <property type="match status" value="1"/>
</dbReference>
<feature type="domain" description="FAD dependent oxidoreductase" evidence="2">
    <location>
        <begin position="10"/>
        <end position="369"/>
    </location>
</feature>
<dbReference type="InterPro" id="IPR027266">
    <property type="entry name" value="TrmE/GcvT-like"/>
</dbReference>
<dbReference type="Pfam" id="PF01571">
    <property type="entry name" value="GCV_T"/>
    <property type="match status" value="1"/>
</dbReference>
<dbReference type="InterPro" id="IPR006076">
    <property type="entry name" value="FAD-dep_OxRdtase"/>
</dbReference>
<keyword evidence="7" id="KW-1185">Reference proteome</keyword>
<evidence type="ECO:0000256" key="1">
    <source>
        <dbReference type="ARBA" id="ARBA00008609"/>
    </source>
</evidence>
<dbReference type="PANTHER" id="PTHR43757">
    <property type="entry name" value="AMINOMETHYLTRANSFERASE"/>
    <property type="match status" value="1"/>
</dbReference>
<evidence type="ECO:0000313" key="7">
    <source>
        <dbReference type="Proteomes" id="UP001183648"/>
    </source>
</evidence>
<name>A0ABU2BQB3_9ACTN</name>
<evidence type="ECO:0000313" key="6">
    <source>
        <dbReference type="EMBL" id="MDR7360826.1"/>
    </source>
</evidence>
<dbReference type="SUPFAM" id="SSF103025">
    <property type="entry name" value="Folate-binding domain"/>
    <property type="match status" value="1"/>
</dbReference>
<dbReference type="Gene3D" id="3.50.50.60">
    <property type="entry name" value="FAD/NAD(P)-binding domain"/>
    <property type="match status" value="1"/>
</dbReference>
<evidence type="ECO:0000259" key="3">
    <source>
        <dbReference type="Pfam" id="PF01571"/>
    </source>
</evidence>
<feature type="domain" description="GCVT N-terminal" evidence="3">
    <location>
        <begin position="429"/>
        <end position="707"/>
    </location>
</feature>
<sequence length="835" mass="91349">MAELPSSAQVVVIGAGIVGNSLVHHLAQLGWTDIVQIDQGPLPNPGGSTGHASNFIFPVDHSREITDLTLDSVRQYKEMGVFTESGGFEVARTEERMEELRRRMSSAKAWGIESALVDKDFVADKVPFLDTDQIVGAFWTPSVGVVDSLRAGTIMREGAVEKGVLVTVPNVEVTALDVEDGHIRRVRTDKGDITADCVVIASGVWSPKIGDMAGVSIPLTPAVHQMISVGPCAQLAEREGEISFPIVRDMDTFCYERQHGADMEVGSYAHRPILHEPEDIPSIEQARLSPTEMPFTEEDFDPQLEQALELMPELLGGEGAEIRYAINGLLSLTCDGWPILGESEVEGLWVAAAVWIKEGPGVGRAVAELMTHGHSEIDISHSDMSRFYTHQKRREHTRLRASEAFNKTYGIVHPAEQYSSDRPQRTSPMYEREKELGAEFFETVGWERPFWYASNAPLLEEYGDRVMPREHEWDSRWWSPIINAEHLAMRERAGMIDLTAFAVFDIEGPGALDAVQRTCVAQCDVAVGKVIYTPVLDAKGGFRSDLTVMRLGDDHFRVVTGGAHGMADRAWFARHVPAGTTLTDRTDEVSTIGLWGPRARDILAAVTSDDVSREGFGFLTCREIDVQGITVLASRISYVGELGWELYVPMGDALALWDALTAAGQEHGLVPVGIGVYGTTGRLEKGYRAYGYELDAERTIVEAGMQRPKVKAADFVGRDAYLAQRESSPVSVLCTLTVEDHTSASGQKRYMLGGEPILTRDGGTLTDGHGHHPYVTTAGSAPSLGKHLLMAYLPPEQAQVGTELAVSYMEELYPVVVAAVDATPLLDPANERVLS</sequence>
<dbReference type="InterPro" id="IPR028896">
    <property type="entry name" value="GcvT/YgfZ/DmdA"/>
</dbReference>
<dbReference type="EMBL" id="JAVDYG010000001">
    <property type="protein sequence ID" value="MDR7360826.1"/>
    <property type="molecule type" value="Genomic_DNA"/>
</dbReference>
<comment type="caution">
    <text evidence="6">The sequence shown here is derived from an EMBL/GenBank/DDBJ whole genome shotgun (WGS) entry which is preliminary data.</text>
</comment>
<reference evidence="6 7" key="1">
    <citation type="submission" date="2023-07" db="EMBL/GenBank/DDBJ databases">
        <title>Sequencing the genomes of 1000 actinobacteria strains.</title>
        <authorList>
            <person name="Klenk H.-P."/>
        </authorList>
    </citation>
    <scope>NUCLEOTIDE SEQUENCE [LARGE SCALE GENOMIC DNA]</scope>
    <source>
        <strain evidence="6 7">DSM 19426</strain>
    </source>
</reference>
<dbReference type="Pfam" id="PF16350">
    <property type="entry name" value="FAO_M"/>
    <property type="match status" value="1"/>
</dbReference>
<dbReference type="Pfam" id="PF08669">
    <property type="entry name" value="GCV_T_C"/>
    <property type="match status" value="1"/>
</dbReference>
<evidence type="ECO:0000259" key="4">
    <source>
        <dbReference type="Pfam" id="PF08669"/>
    </source>
</evidence>
<dbReference type="Gene3D" id="2.40.30.110">
    <property type="entry name" value="Aminomethyltransferase beta-barrel domains"/>
    <property type="match status" value="1"/>
</dbReference>
<proteinExistence type="inferred from homology"/>
<dbReference type="InterPro" id="IPR029043">
    <property type="entry name" value="GcvT/YgfZ_C"/>
</dbReference>
<dbReference type="RefSeq" id="WP_310297883.1">
    <property type="nucleotide sequence ID" value="NZ_BAAAPS010000009.1"/>
</dbReference>
<dbReference type="SUPFAM" id="SSF101790">
    <property type="entry name" value="Aminomethyltransferase beta-barrel domain"/>
    <property type="match status" value="1"/>
</dbReference>
<dbReference type="PANTHER" id="PTHR43757:SF2">
    <property type="entry name" value="AMINOMETHYLTRANSFERASE, MITOCHONDRIAL"/>
    <property type="match status" value="1"/>
</dbReference>
<feature type="domain" description="FAD dependent oxidoreductase central" evidence="5">
    <location>
        <begin position="372"/>
        <end position="427"/>
    </location>
</feature>
<organism evidence="6 7">
    <name type="scientific">Nocardioides marmoribigeumensis</name>
    <dbReference type="NCBI Taxonomy" id="433649"/>
    <lineage>
        <taxon>Bacteria</taxon>
        <taxon>Bacillati</taxon>
        <taxon>Actinomycetota</taxon>
        <taxon>Actinomycetes</taxon>
        <taxon>Propionibacteriales</taxon>
        <taxon>Nocardioidaceae</taxon>
        <taxon>Nocardioides</taxon>
    </lineage>
</organism>
<dbReference type="Gene3D" id="3.30.1360.120">
    <property type="entry name" value="Probable tRNA modification gtpase trme, domain 1"/>
    <property type="match status" value="1"/>
</dbReference>
<evidence type="ECO:0000259" key="5">
    <source>
        <dbReference type="Pfam" id="PF16350"/>
    </source>
</evidence>
<dbReference type="SUPFAM" id="SSF51905">
    <property type="entry name" value="FAD/NAD(P)-binding domain"/>
    <property type="match status" value="1"/>
</dbReference>
<evidence type="ECO:0000259" key="2">
    <source>
        <dbReference type="Pfam" id="PF01266"/>
    </source>
</evidence>
<dbReference type="InterPro" id="IPR013977">
    <property type="entry name" value="GcvT_C"/>
</dbReference>
<comment type="similarity">
    <text evidence="1">Belongs to the GcvT family.</text>
</comment>
<dbReference type="InterPro" id="IPR036188">
    <property type="entry name" value="FAD/NAD-bd_sf"/>
</dbReference>
<dbReference type="Pfam" id="PF01266">
    <property type="entry name" value="DAO"/>
    <property type="match status" value="1"/>
</dbReference>
<protein>
    <submittedName>
        <fullName evidence="6">Glycine cleavage system aminomethyltransferase T/glycine/D-amino acid oxidase-like deaminating enzyme</fullName>
    </submittedName>
</protein>
<dbReference type="InterPro" id="IPR032503">
    <property type="entry name" value="FAO_M"/>
</dbReference>
<dbReference type="SUPFAM" id="SSF54373">
    <property type="entry name" value="FAD-linked reductases, C-terminal domain"/>
    <property type="match status" value="1"/>
</dbReference>
<dbReference type="Proteomes" id="UP001183648">
    <property type="component" value="Unassembled WGS sequence"/>
</dbReference>
<accession>A0ABU2BQB3</accession>